<dbReference type="Proteomes" id="UP000663864">
    <property type="component" value="Unassembled WGS sequence"/>
</dbReference>
<dbReference type="AlphaFoldDB" id="A0A813Z3I4"/>
<accession>A0A813Z3I4</accession>
<dbReference type="EMBL" id="CAJOBD010001025">
    <property type="protein sequence ID" value="CAF3750391.1"/>
    <property type="molecule type" value="Genomic_DNA"/>
</dbReference>
<evidence type="ECO:0000313" key="7">
    <source>
        <dbReference type="Proteomes" id="UP000663870"/>
    </source>
</evidence>
<proteinExistence type="predicted"/>
<dbReference type="EMBL" id="CAJNOO010000251">
    <property type="protein sequence ID" value="CAF0877804.1"/>
    <property type="molecule type" value="Genomic_DNA"/>
</dbReference>
<keyword evidence="7" id="KW-1185">Reference proteome</keyword>
<evidence type="ECO:0000313" key="6">
    <source>
        <dbReference type="Proteomes" id="UP000663864"/>
    </source>
</evidence>
<gene>
    <name evidence="5" type="ORF">JBS370_LOCUS12531</name>
    <name evidence="3" type="ORF">JXQ802_LOCUS10187</name>
    <name evidence="4" type="ORF">OTI717_LOCUS3544</name>
    <name evidence="1" type="ORF">RFH988_LOCUS7805</name>
    <name evidence="2" type="ORF">ZHD862_LOCUS6991</name>
</gene>
<evidence type="ECO:0000313" key="3">
    <source>
        <dbReference type="EMBL" id="CAF0922119.1"/>
    </source>
</evidence>
<reference evidence="2" key="1">
    <citation type="submission" date="2021-02" db="EMBL/GenBank/DDBJ databases">
        <authorList>
            <person name="Nowell W R."/>
        </authorList>
    </citation>
    <scope>NUCLEOTIDE SEQUENCE</scope>
</reference>
<dbReference type="Proteomes" id="UP000663882">
    <property type="component" value="Unassembled WGS sequence"/>
</dbReference>
<dbReference type="Proteomes" id="UP000663870">
    <property type="component" value="Unassembled WGS sequence"/>
</dbReference>
<dbReference type="EMBL" id="CAJNOL010000192">
    <property type="protein sequence ID" value="CAF0922119.1"/>
    <property type="molecule type" value="Genomic_DNA"/>
</dbReference>
<dbReference type="OrthoDB" id="10007663at2759"/>
<sequence length="138" mass="16351">MSHIIRRHSMEHLELYDLDKLKINYQLTSQLSPTCKDNHPYSLINSKHEHDQFLCNIKRNKIDPIYAATPMFTTIPQRLNEENCQQQLIDSSIHLENIKTLSCRSLKSTEEEGKNNDNNHQLKHDDCKEIIEKIFNRH</sequence>
<dbReference type="Proteomes" id="UP000663823">
    <property type="component" value="Unassembled WGS sequence"/>
</dbReference>
<dbReference type="Proteomes" id="UP000663836">
    <property type="component" value="Unassembled WGS sequence"/>
</dbReference>
<comment type="caution">
    <text evidence="2">The sequence shown here is derived from an EMBL/GenBank/DDBJ whole genome shotgun (WGS) entry which is preliminary data.</text>
</comment>
<evidence type="ECO:0000313" key="2">
    <source>
        <dbReference type="EMBL" id="CAF0893247.1"/>
    </source>
</evidence>
<organism evidence="2 6">
    <name type="scientific">Rotaria sordida</name>
    <dbReference type="NCBI Taxonomy" id="392033"/>
    <lineage>
        <taxon>Eukaryota</taxon>
        <taxon>Metazoa</taxon>
        <taxon>Spiralia</taxon>
        <taxon>Gnathifera</taxon>
        <taxon>Rotifera</taxon>
        <taxon>Eurotatoria</taxon>
        <taxon>Bdelloidea</taxon>
        <taxon>Philodinida</taxon>
        <taxon>Philodinidae</taxon>
        <taxon>Rotaria</taxon>
    </lineage>
</organism>
<dbReference type="EMBL" id="CAJNOT010000205">
    <property type="protein sequence ID" value="CAF0893247.1"/>
    <property type="molecule type" value="Genomic_DNA"/>
</dbReference>
<evidence type="ECO:0000313" key="1">
    <source>
        <dbReference type="EMBL" id="CAF0877804.1"/>
    </source>
</evidence>
<dbReference type="EMBL" id="CAJOAX010000192">
    <property type="protein sequence ID" value="CAF3535673.1"/>
    <property type="molecule type" value="Genomic_DNA"/>
</dbReference>
<name>A0A813Z3I4_9BILA</name>
<evidence type="ECO:0000313" key="5">
    <source>
        <dbReference type="EMBL" id="CAF3750391.1"/>
    </source>
</evidence>
<protein>
    <submittedName>
        <fullName evidence="2">Uncharacterized protein</fullName>
    </submittedName>
</protein>
<evidence type="ECO:0000313" key="4">
    <source>
        <dbReference type="EMBL" id="CAF3535673.1"/>
    </source>
</evidence>